<evidence type="ECO:0000256" key="1">
    <source>
        <dbReference type="ARBA" id="ARBA00004141"/>
    </source>
</evidence>
<feature type="transmembrane region" description="Helical" evidence="6">
    <location>
        <begin position="205"/>
        <end position="222"/>
    </location>
</feature>
<dbReference type="Pfam" id="PF12710">
    <property type="entry name" value="HAD"/>
    <property type="match status" value="1"/>
</dbReference>
<dbReference type="AlphaFoldDB" id="A0A6L8LPA7"/>
<dbReference type="GO" id="GO:0016765">
    <property type="term" value="F:transferase activity, transferring alkyl or aryl (other than methyl) groups"/>
    <property type="evidence" value="ECO:0007669"/>
    <property type="project" value="InterPro"/>
</dbReference>
<evidence type="ECO:0000313" key="7">
    <source>
        <dbReference type="EMBL" id="MYM56420.1"/>
    </source>
</evidence>
<evidence type="ECO:0000256" key="3">
    <source>
        <dbReference type="ARBA" id="ARBA00022692"/>
    </source>
</evidence>
<keyword evidence="4 6" id="KW-1133">Transmembrane helix</keyword>
<dbReference type="PANTHER" id="PTHR11048">
    <property type="entry name" value="PRENYLTRANSFERASES"/>
    <property type="match status" value="1"/>
</dbReference>
<evidence type="ECO:0000256" key="2">
    <source>
        <dbReference type="ARBA" id="ARBA00022475"/>
    </source>
</evidence>
<keyword evidence="7" id="KW-0808">Transferase</keyword>
<organism evidence="7 8">
    <name type="scientific">Thalassovita mangrovi</name>
    <dbReference type="NCBI Taxonomy" id="2692236"/>
    <lineage>
        <taxon>Bacteria</taxon>
        <taxon>Pseudomonadati</taxon>
        <taxon>Pseudomonadota</taxon>
        <taxon>Alphaproteobacteria</taxon>
        <taxon>Rhodobacterales</taxon>
        <taxon>Roseobacteraceae</taxon>
        <taxon>Thalassovita</taxon>
    </lineage>
</organism>
<comment type="caution">
    <text evidence="7">The sequence shown here is derived from an EMBL/GenBank/DDBJ whole genome shotgun (WGS) entry which is preliminary data.</text>
</comment>
<protein>
    <submittedName>
        <fullName evidence="7">UbiA family prenyltransferase</fullName>
    </submittedName>
</protein>
<dbReference type="InterPro" id="IPR000537">
    <property type="entry name" value="UbiA_prenyltransferase"/>
</dbReference>
<evidence type="ECO:0000256" key="5">
    <source>
        <dbReference type="ARBA" id="ARBA00023136"/>
    </source>
</evidence>
<proteinExistence type="predicted"/>
<feature type="transmembrane region" description="Helical" evidence="6">
    <location>
        <begin position="229"/>
        <end position="247"/>
    </location>
</feature>
<keyword evidence="2" id="KW-1003">Cell membrane</keyword>
<gene>
    <name evidence="7" type="ORF">GR167_13960</name>
</gene>
<feature type="transmembrane region" description="Helical" evidence="6">
    <location>
        <begin position="320"/>
        <end position="344"/>
    </location>
</feature>
<accession>A0A6L8LPA7</accession>
<feature type="transmembrane region" description="Helical" evidence="6">
    <location>
        <begin position="350"/>
        <end position="366"/>
    </location>
</feature>
<dbReference type="InterPro" id="IPR036412">
    <property type="entry name" value="HAD-like_sf"/>
</dbReference>
<evidence type="ECO:0000256" key="6">
    <source>
        <dbReference type="SAM" id="Phobius"/>
    </source>
</evidence>
<dbReference type="InterPro" id="IPR023214">
    <property type="entry name" value="HAD_sf"/>
</dbReference>
<feature type="transmembrane region" description="Helical" evidence="6">
    <location>
        <begin position="387"/>
        <end position="406"/>
    </location>
</feature>
<dbReference type="CDD" id="cd13963">
    <property type="entry name" value="PT_UbiA_2"/>
    <property type="match status" value="1"/>
</dbReference>
<dbReference type="Gene3D" id="1.10.357.140">
    <property type="entry name" value="UbiA prenyltransferase"/>
    <property type="match status" value="1"/>
</dbReference>
<feature type="transmembrane region" description="Helical" evidence="6">
    <location>
        <begin position="464"/>
        <end position="482"/>
    </location>
</feature>
<dbReference type="NCBIfam" id="NF006088">
    <property type="entry name" value="PRK08238.1"/>
    <property type="match status" value="1"/>
</dbReference>
<evidence type="ECO:0000313" key="8">
    <source>
        <dbReference type="Proteomes" id="UP000479043"/>
    </source>
</evidence>
<sequence length="489" mass="53431">MPDSVNPHSERADIPLFVDMDGTLVRTDVAQELLVRAFKSPAALWAVASGGASTGVSGMKRALSDHMEFHADILPYNPDVLDYVEKARGAGRRVFLATAADSKVARAVADHTGLFDDVIATEPGHNMKGATKLAAIRDAAGPGGFEYLGDSSADLPIWHEARLRGFAAIPPGARDLAADGTATLMPGDPASFWRALFRAMRPHQWVKNILVFVPLFFAHMYFDALSVTRAALAFVAFSACASAVYLINDMLDVEADRSHASKCKRPFAAGELTPKPGVAAALILMLAGLAVGFGTVGWQFGLVLLLYLGLTQAYSLWLKVYSTIDVVVLSLLYTLRIVAGAAAIQVVPSPWILTFSLFFFLSLAYMKRYIELSRAKSEGRLPSRNYYTGDVIVVQIFGIANAALSLMTMAEYISNEQAQGRYQSPGVLWLMLPVMMFWTYRSWMWANRDQIGDDPVVFAIKDRISRFCGLILVGIVLAAYAINLDWMLP</sequence>
<dbReference type="Gene3D" id="3.40.50.1000">
    <property type="entry name" value="HAD superfamily/HAD-like"/>
    <property type="match status" value="1"/>
</dbReference>
<comment type="subcellular location">
    <subcellularLocation>
        <location evidence="1">Membrane</location>
        <topology evidence="1">Multi-pass membrane protein</topology>
    </subcellularLocation>
</comment>
<dbReference type="RefSeq" id="WP_160974335.1">
    <property type="nucleotide sequence ID" value="NZ_WWEN01000006.1"/>
</dbReference>
<dbReference type="PANTHER" id="PTHR11048:SF5">
    <property type="entry name" value="DECAPRENYL-PHOSPHATE PHOSPHORIBOSYLTRANSFERASE"/>
    <property type="match status" value="1"/>
</dbReference>
<dbReference type="GO" id="GO:0009247">
    <property type="term" value="P:glycolipid biosynthetic process"/>
    <property type="evidence" value="ECO:0007669"/>
    <property type="project" value="TreeGrafter"/>
</dbReference>
<keyword evidence="8" id="KW-1185">Reference proteome</keyword>
<dbReference type="InterPro" id="IPR039653">
    <property type="entry name" value="Prenyltransferase"/>
</dbReference>
<reference evidence="7 8" key="1">
    <citation type="submission" date="2020-01" db="EMBL/GenBank/DDBJ databases">
        <authorList>
            <person name="Chen S."/>
        </authorList>
    </citation>
    <scope>NUCLEOTIDE SEQUENCE [LARGE SCALE GENOMIC DNA]</scope>
    <source>
        <strain evidence="7 8">GS-10</strain>
    </source>
</reference>
<evidence type="ECO:0000256" key="4">
    <source>
        <dbReference type="ARBA" id="ARBA00022989"/>
    </source>
</evidence>
<dbReference type="GO" id="GO:0005886">
    <property type="term" value="C:plasma membrane"/>
    <property type="evidence" value="ECO:0007669"/>
    <property type="project" value="TreeGrafter"/>
</dbReference>
<feature type="transmembrane region" description="Helical" evidence="6">
    <location>
        <begin position="426"/>
        <end position="443"/>
    </location>
</feature>
<name>A0A6L8LPA7_9RHOB</name>
<feature type="transmembrane region" description="Helical" evidence="6">
    <location>
        <begin position="278"/>
        <end position="308"/>
    </location>
</feature>
<dbReference type="EMBL" id="WWEN01000006">
    <property type="protein sequence ID" value="MYM56420.1"/>
    <property type="molecule type" value="Genomic_DNA"/>
</dbReference>
<keyword evidence="5 6" id="KW-0472">Membrane</keyword>
<dbReference type="SUPFAM" id="SSF56784">
    <property type="entry name" value="HAD-like"/>
    <property type="match status" value="1"/>
</dbReference>
<keyword evidence="3 6" id="KW-0812">Transmembrane</keyword>
<dbReference type="Proteomes" id="UP000479043">
    <property type="component" value="Unassembled WGS sequence"/>
</dbReference>
<dbReference type="InterPro" id="IPR044878">
    <property type="entry name" value="UbiA_sf"/>
</dbReference>
<dbReference type="Pfam" id="PF01040">
    <property type="entry name" value="UbiA"/>
    <property type="match status" value="1"/>
</dbReference>